<organism evidence="2 3">
    <name type="scientific">Perkinsus olseni</name>
    <name type="common">Perkinsus atlanticus</name>
    <dbReference type="NCBI Taxonomy" id="32597"/>
    <lineage>
        <taxon>Eukaryota</taxon>
        <taxon>Sar</taxon>
        <taxon>Alveolata</taxon>
        <taxon>Perkinsozoa</taxon>
        <taxon>Perkinsea</taxon>
        <taxon>Perkinsida</taxon>
        <taxon>Perkinsidae</taxon>
        <taxon>Perkinsus</taxon>
    </lineage>
</organism>
<reference evidence="2 3" key="1">
    <citation type="submission" date="2020-04" db="EMBL/GenBank/DDBJ databases">
        <title>Perkinsus olseni comparative genomics.</title>
        <authorList>
            <person name="Bogema D.R."/>
        </authorList>
    </citation>
    <scope>NUCLEOTIDE SEQUENCE [LARGE SCALE GENOMIC DNA]</scope>
    <source>
        <strain evidence="2">00978-12</strain>
    </source>
</reference>
<sequence length="79" mass="8853">MSAYDNVRSWEEGWAILDGLEKAVSTGFLIVVIGLFALMMRFRGNALKHAEEFFVFETQDSECSTYADSSAESVSDLDF</sequence>
<comment type="caution">
    <text evidence="2">The sequence shown here is derived from an EMBL/GenBank/DDBJ whole genome shotgun (WGS) entry which is preliminary data.</text>
</comment>
<name>A0A7J6NH43_PEROL</name>
<evidence type="ECO:0000313" key="2">
    <source>
        <dbReference type="EMBL" id="KAF4683158.1"/>
    </source>
</evidence>
<evidence type="ECO:0000313" key="3">
    <source>
        <dbReference type="Proteomes" id="UP000541610"/>
    </source>
</evidence>
<gene>
    <name evidence="2" type="ORF">FOZ60_009540</name>
</gene>
<dbReference type="AlphaFoldDB" id="A0A7J6NH43"/>
<dbReference type="OrthoDB" id="438095at2759"/>
<dbReference type="EMBL" id="JABANP010000385">
    <property type="protein sequence ID" value="KAF4683158.1"/>
    <property type="molecule type" value="Genomic_DNA"/>
</dbReference>
<keyword evidence="1" id="KW-0472">Membrane</keyword>
<evidence type="ECO:0000256" key="1">
    <source>
        <dbReference type="SAM" id="Phobius"/>
    </source>
</evidence>
<dbReference type="Proteomes" id="UP000541610">
    <property type="component" value="Unassembled WGS sequence"/>
</dbReference>
<protein>
    <submittedName>
        <fullName evidence="2">Uncharacterized protein</fullName>
    </submittedName>
</protein>
<proteinExistence type="predicted"/>
<keyword evidence="1" id="KW-1133">Transmembrane helix</keyword>
<accession>A0A7J6NH43</accession>
<keyword evidence="1" id="KW-0812">Transmembrane</keyword>
<feature type="transmembrane region" description="Helical" evidence="1">
    <location>
        <begin position="23"/>
        <end position="40"/>
    </location>
</feature>